<dbReference type="Gene3D" id="1.25.40.20">
    <property type="entry name" value="Ankyrin repeat-containing domain"/>
    <property type="match status" value="1"/>
</dbReference>
<reference evidence="1 2" key="1">
    <citation type="submission" date="2024-04" db="EMBL/GenBank/DDBJ databases">
        <title>Tritrichomonas musculus Genome.</title>
        <authorList>
            <person name="Alves-Ferreira E."/>
            <person name="Grigg M."/>
            <person name="Lorenzi H."/>
            <person name="Galac M."/>
        </authorList>
    </citation>
    <scope>NUCLEOTIDE SEQUENCE [LARGE SCALE GENOMIC DNA]</scope>
    <source>
        <strain evidence="1 2">EAF2021</strain>
    </source>
</reference>
<evidence type="ECO:0000313" key="1">
    <source>
        <dbReference type="EMBL" id="KAK8888019.1"/>
    </source>
</evidence>
<gene>
    <name evidence="1" type="ORF">M9Y10_039079</name>
</gene>
<organism evidence="1 2">
    <name type="scientific">Tritrichomonas musculus</name>
    <dbReference type="NCBI Taxonomy" id="1915356"/>
    <lineage>
        <taxon>Eukaryota</taxon>
        <taxon>Metamonada</taxon>
        <taxon>Parabasalia</taxon>
        <taxon>Tritrichomonadida</taxon>
        <taxon>Tritrichomonadidae</taxon>
        <taxon>Tritrichomonas</taxon>
    </lineage>
</organism>
<dbReference type="InterPro" id="IPR036770">
    <property type="entry name" value="Ankyrin_rpt-contain_sf"/>
</dbReference>
<accession>A0ABR2KAB7</accession>
<sequence length="186" mass="21997">MKIIQISFFILKSNHSFVKIRDRIEENTIIHDDNFEFKRQSGINDSYISSLIHQDLVEEFIKCSTQTNMQLSAPIKQSTFETNYSLIKNQPNLIDYAIYYDSIQIAQYLLYNNVELTKSSWLYAIHSNSAQMIHLLEENHIEFNNEYYFEAIKCNHNNIARYLIDNHVNLDNMNLNSTKAFKNKIL</sequence>
<dbReference type="EMBL" id="JAPFFF010000006">
    <property type="protein sequence ID" value="KAK8888019.1"/>
    <property type="molecule type" value="Genomic_DNA"/>
</dbReference>
<protein>
    <recommendedName>
        <fullName evidence="3">DUF3447 domain-containing protein</fullName>
    </recommendedName>
</protein>
<keyword evidence="2" id="KW-1185">Reference proteome</keyword>
<name>A0ABR2KAB7_9EUKA</name>
<comment type="caution">
    <text evidence="1">The sequence shown here is derived from an EMBL/GenBank/DDBJ whole genome shotgun (WGS) entry which is preliminary data.</text>
</comment>
<dbReference type="SUPFAM" id="SSF140860">
    <property type="entry name" value="Pseudo ankyrin repeat-like"/>
    <property type="match status" value="1"/>
</dbReference>
<dbReference type="Proteomes" id="UP001470230">
    <property type="component" value="Unassembled WGS sequence"/>
</dbReference>
<evidence type="ECO:0000313" key="2">
    <source>
        <dbReference type="Proteomes" id="UP001470230"/>
    </source>
</evidence>
<proteinExistence type="predicted"/>
<evidence type="ECO:0008006" key="3">
    <source>
        <dbReference type="Google" id="ProtNLM"/>
    </source>
</evidence>